<dbReference type="PANTHER" id="PTHR47660">
    <property type="entry name" value="TRANSCRIPTION FACTOR WITH C2H2 AND ZN(2)-CYS(6) DNA BINDING DOMAIN (EUROFUNG)-RELATED-RELATED"/>
    <property type="match status" value="1"/>
</dbReference>
<evidence type="ECO:0000256" key="3">
    <source>
        <dbReference type="ARBA" id="ARBA00023015"/>
    </source>
</evidence>
<evidence type="ECO:0000256" key="2">
    <source>
        <dbReference type="ARBA" id="ARBA00022833"/>
    </source>
</evidence>
<gene>
    <name evidence="6" type="ORF">IFR04_003108</name>
</gene>
<comment type="caution">
    <text evidence="6">The sequence shown here is derived from an EMBL/GenBank/DDBJ whole genome shotgun (WGS) entry which is preliminary data.</text>
</comment>
<dbReference type="EMBL" id="JAFJYH010000029">
    <property type="protein sequence ID" value="KAG4423812.1"/>
    <property type="molecule type" value="Genomic_DNA"/>
</dbReference>
<dbReference type="PANTHER" id="PTHR47660:SF3">
    <property type="entry name" value="FINGER DOMAIN PROTEIN, PUTATIVE (AFU_ORTHOLOGUE AFUA_4G03310)-RELATED"/>
    <property type="match status" value="1"/>
</dbReference>
<keyword evidence="3" id="KW-0805">Transcription regulation</keyword>
<keyword evidence="1" id="KW-0479">Metal-binding</keyword>
<protein>
    <recommendedName>
        <fullName evidence="8">Transcription factor domain-containing protein</fullName>
    </recommendedName>
</protein>
<evidence type="ECO:0000256" key="5">
    <source>
        <dbReference type="ARBA" id="ARBA00023242"/>
    </source>
</evidence>
<dbReference type="Proteomes" id="UP000664132">
    <property type="component" value="Unassembled WGS sequence"/>
</dbReference>
<evidence type="ECO:0000313" key="6">
    <source>
        <dbReference type="EMBL" id="KAG4423812.1"/>
    </source>
</evidence>
<sequence length="393" mass="44538">MDVLCNDLLNRNFPIEGLGSGDTSLDLIPFENSVYDGTFSTTSDFPALGEPWMLSSLSQTMTPPLVQHSMETLLRALRTWPRILCKGFQLPPMFHHSISRSTVPLPLANCCTLVKMWDSQFSGTNALVQGTILTEIKTLFHNFKSYDEADSLAALQAMTIYAIMLVFPAKDQQSIPFLDSEVFSEIQQVVRHTALSGMILEEETENCVPSWEAWIHVTSKRRAIFTLYLLHWAYSVSRLGVSSPSLFIAPFTPPMEPIVSHFQASSNSANLYPVSQVYHHAPSFDCHELAYIPAPAPKYLWNATSEEQWKGLYERWLAQWQGQQYLQHEFMFITPGPFLDVRTQLWLEDTDEFGMLFMSIFNATDREAYGFLPRCFTISPGETTESSNSSVHS</sequence>
<name>A0A8H7WFE5_9HELO</name>
<dbReference type="AlphaFoldDB" id="A0A8H7WFE5"/>
<evidence type="ECO:0000256" key="4">
    <source>
        <dbReference type="ARBA" id="ARBA00023163"/>
    </source>
</evidence>
<keyword evidence="4" id="KW-0804">Transcription</keyword>
<dbReference type="OrthoDB" id="2441642at2759"/>
<evidence type="ECO:0000313" key="7">
    <source>
        <dbReference type="Proteomes" id="UP000664132"/>
    </source>
</evidence>
<keyword evidence="2" id="KW-0862">Zinc</keyword>
<reference evidence="6" key="1">
    <citation type="submission" date="2021-02" db="EMBL/GenBank/DDBJ databases">
        <title>Genome sequence Cadophora malorum strain M34.</title>
        <authorList>
            <person name="Stefanovic E."/>
            <person name="Vu D."/>
            <person name="Scully C."/>
            <person name="Dijksterhuis J."/>
            <person name="Roader J."/>
            <person name="Houbraken J."/>
        </authorList>
    </citation>
    <scope>NUCLEOTIDE SEQUENCE</scope>
    <source>
        <strain evidence="6">M34</strain>
    </source>
</reference>
<evidence type="ECO:0000256" key="1">
    <source>
        <dbReference type="ARBA" id="ARBA00022723"/>
    </source>
</evidence>
<organism evidence="6 7">
    <name type="scientific">Cadophora malorum</name>
    <dbReference type="NCBI Taxonomy" id="108018"/>
    <lineage>
        <taxon>Eukaryota</taxon>
        <taxon>Fungi</taxon>
        <taxon>Dikarya</taxon>
        <taxon>Ascomycota</taxon>
        <taxon>Pezizomycotina</taxon>
        <taxon>Leotiomycetes</taxon>
        <taxon>Helotiales</taxon>
        <taxon>Ploettnerulaceae</taxon>
        <taxon>Cadophora</taxon>
    </lineage>
</organism>
<keyword evidence="5" id="KW-0539">Nucleus</keyword>
<accession>A0A8H7WFE5</accession>
<proteinExistence type="predicted"/>
<keyword evidence="7" id="KW-1185">Reference proteome</keyword>
<dbReference type="GO" id="GO:0046872">
    <property type="term" value="F:metal ion binding"/>
    <property type="evidence" value="ECO:0007669"/>
    <property type="project" value="UniProtKB-KW"/>
</dbReference>
<evidence type="ECO:0008006" key="8">
    <source>
        <dbReference type="Google" id="ProtNLM"/>
    </source>
</evidence>